<evidence type="ECO:0000313" key="2">
    <source>
        <dbReference type="EMBL" id="CAG6463473.1"/>
    </source>
</evidence>
<sequence length="99" mass="11419">MFMTSDLDQSRTVSFELSSLFFACQFSRVFICHEVNRVVTCRVLLCLPVKVTVICGPGIWRCCPPEPGKDLRPFRWKWQRSQGLAGRGPGGRRRTERQE</sequence>
<feature type="compositionally biased region" description="Basic residues" evidence="1">
    <location>
        <begin position="90"/>
        <end position="99"/>
    </location>
</feature>
<dbReference type="EMBL" id="HBUE01048120">
    <property type="protein sequence ID" value="CAG6463473.1"/>
    <property type="molecule type" value="Transcribed_RNA"/>
</dbReference>
<feature type="region of interest" description="Disordered" evidence="1">
    <location>
        <begin position="80"/>
        <end position="99"/>
    </location>
</feature>
<reference evidence="2" key="1">
    <citation type="submission" date="2021-05" db="EMBL/GenBank/DDBJ databases">
        <authorList>
            <person name="Alioto T."/>
            <person name="Alioto T."/>
            <person name="Gomez Garrido J."/>
        </authorList>
    </citation>
    <scope>NUCLEOTIDE SEQUENCE</scope>
</reference>
<accession>A0A8D8AXD3</accession>
<proteinExistence type="predicted"/>
<evidence type="ECO:0000256" key="1">
    <source>
        <dbReference type="SAM" id="MobiDB-lite"/>
    </source>
</evidence>
<protein>
    <submittedName>
        <fullName evidence="2">(northern house mosquito) hypothetical protein</fullName>
    </submittedName>
</protein>
<name>A0A8D8AXD3_CULPI</name>
<dbReference type="AlphaFoldDB" id="A0A8D8AXD3"/>
<organism evidence="2">
    <name type="scientific">Culex pipiens</name>
    <name type="common">House mosquito</name>
    <dbReference type="NCBI Taxonomy" id="7175"/>
    <lineage>
        <taxon>Eukaryota</taxon>
        <taxon>Metazoa</taxon>
        <taxon>Ecdysozoa</taxon>
        <taxon>Arthropoda</taxon>
        <taxon>Hexapoda</taxon>
        <taxon>Insecta</taxon>
        <taxon>Pterygota</taxon>
        <taxon>Neoptera</taxon>
        <taxon>Endopterygota</taxon>
        <taxon>Diptera</taxon>
        <taxon>Nematocera</taxon>
        <taxon>Culicoidea</taxon>
        <taxon>Culicidae</taxon>
        <taxon>Culicinae</taxon>
        <taxon>Culicini</taxon>
        <taxon>Culex</taxon>
        <taxon>Culex</taxon>
    </lineage>
</organism>